<accession>A0A915A909</accession>
<protein>
    <submittedName>
        <fullName evidence="2 3">RAP domain-containing protein</fullName>
    </submittedName>
</protein>
<dbReference type="Proteomes" id="UP000887569">
    <property type="component" value="Unplaced"/>
</dbReference>
<dbReference type="AlphaFoldDB" id="A0A915A909"/>
<sequence>MMLPIYARAVRYSRRNYWQRYIANVATSSQIDVELASLIDNLIDSGVENSMTINSKTSKKSASIRRIQAANTTDLLKQICKKFERPLNIETSIALLGRFSSLSFEANNVEETAKWLQSNLLPELSSSLIRDNVSIEDVLVSLTSLISLNLANGPLYDGLLKSLTSRLSSSLSTVPISLLIRLAAAIRTHNVQLSEEAEKLLTDSIQLKTSEVDSTGDAISLLINVKLSPTWLETVLEKVKELLPLMSTGELVSLLANLAARGRRHLDILPLIAAAFHANPNVLTVNQLCTLAQSISTLEFVDARLLRRIASDTIVNGNSIKKWSSISTLAVSFAKLRFGHTRAWRALTNWINANYRKATVTELSFVVSSCAMCDMGRWIGDASRHLASSLNIRKAPSASMWLNSVHALAICNSITPQLAETVLRDEFIEQFSKEEDLPKRIFALSKIAQIQAVVHTEFQNSYKGPLMNLSQILPPSQEVNNAALLIKCGRKEAYDAEFFHSVLYKIAPLGTHATSPQLNNDGFFVDALVQLDSARRFVPVKNFADSARPTIAIVYLGRKQMTITCDEDEESHPIGSVALGLRMLKARGMLPVTFTELELKAKKLLTQKIELIKRKLHNAIA</sequence>
<evidence type="ECO:0000313" key="2">
    <source>
        <dbReference type="WBParaSite" id="PgR003_g102_t03"/>
    </source>
</evidence>
<evidence type="ECO:0000313" key="3">
    <source>
        <dbReference type="WBParaSite" id="PgR003_g102_t04"/>
    </source>
</evidence>
<dbReference type="WBParaSite" id="PgR003_g102_t03">
    <property type="protein sequence ID" value="PgR003_g102_t03"/>
    <property type="gene ID" value="PgR003_g102"/>
</dbReference>
<evidence type="ECO:0000313" key="1">
    <source>
        <dbReference type="Proteomes" id="UP000887569"/>
    </source>
</evidence>
<dbReference type="WBParaSite" id="PgR003_g102_t04">
    <property type="protein sequence ID" value="PgR003_g102_t04"/>
    <property type="gene ID" value="PgR003_g102"/>
</dbReference>
<dbReference type="WBParaSite" id="PgR003_g102_t06">
    <property type="protein sequence ID" value="PgR003_g102_t06"/>
    <property type="gene ID" value="PgR003_g102"/>
</dbReference>
<keyword evidence="1" id="KW-1185">Reference proteome</keyword>
<organism evidence="1 4">
    <name type="scientific">Parascaris univalens</name>
    <name type="common">Nematode worm</name>
    <dbReference type="NCBI Taxonomy" id="6257"/>
    <lineage>
        <taxon>Eukaryota</taxon>
        <taxon>Metazoa</taxon>
        <taxon>Ecdysozoa</taxon>
        <taxon>Nematoda</taxon>
        <taxon>Chromadorea</taxon>
        <taxon>Rhabditida</taxon>
        <taxon>Spirurina</taxon>
        <taxon>Ascaridomorpha</taxon>
        <taxon>Ascaridoidea</taxon>
        <taxon>Ascarididae</taxon>
        <taxon>Parascaris</taxon>
    </lineage>
</organism>
<evidence type="ECO:0000313" key="4">
    <source>
        <dbReference type="WBParaSite" id="PgR003_g102_t07"/>
    </source>
</evidence>
<name>A0A915A909_PARUN</name>
<dbReference type="WBParaSite" id="PgR003_g102_t07">
    <property type="protein sequence ID" value="PgR003_g102_t07"/>
    <property type="gene ID" value="PgR003_g102"/>
</dbReference>
<dbReference type="WBParaSite" id="PgR003_g102_t05">
    <property type="protein sequence ID" value="PgR003_g102_t05"/>
    <property type="gene ID" value="PgR003_g102"/>
</dbReference>
<reference evidence="2 3" key="1">
    <citation type="submission" date="2022-11" db="UniProtKB">
        <authorList>
            <consortium name="WormBaseParasite"/>
        </authorList>
    </citation>
    <scope>IDENTIFICATION</scope>
</reference>
<proteinExistence type="predicted"/>
<dbReference type="WBParaSite" id="PgR003_g102_t08">
    <property type="protein sequence ID" value="PgR003_g102_t08"/>
    <property type="gene ID" value="PgR003_g102"/>
</dbReference>